<accession>A0ABP6SK15</accession>
<reference evidence="2" key="1">
    <citation type="journal article" date="2019" name="Int. J. Syst. Evol. Microbiol.">
        <title>The Global Catalogue of Microorganisms (GCM) 10K type strain sequencing project: providing services to taxonomists for standard genome sequencing and annotation.</title>
        <authorList>
            <consortium name="The Broad Institute Genomics Platform"/>
            <consortium name="The Broad Institute Genome Sequencing Center for Infectious Disease"/>
            <person name="Wu L."/>
            <person name="Ma J."/>
        </authorList>
    </citation>
    <scope>NUCLEOTIDE SEQUENCE [LARGE SCALE GENOMIC DNA]</scope>
    <source>
        <strain evidence="2">JCM 9651</strain>
    </source>
</reference>
<protein>
    <submittedName>
        <fullName evidence="1">Uncharacterized protein</fullName>
    </submittedName>
</protein>
<evidence type="ECO:0000313" key="2">
    <source>
        <dbReference type="Proteomes" id="UP001499990"/>
    </source>
</evidence>
<evidence type="ECO:0000313" key="1">
    <source>
        <dbReference type="EMBL" id="GAA3378512.1"/>
    </source>
</evidence>
<dbReference type="RefSeq" id="WP_345043136.1">
    <property type="nucleotide sequence ID" value="NZ_BAAAYL010000001.1"/>
</dbReference>
<comment type="caution">
    <text evidence="1">The sequence shown here is derived from an EMBL/GenBank/DDBJ whole genome shotgun (WGS) entry which is preliminary data.</text>
</comment>
<organism evidence="1 2">
    <name type="scientific">Streptomyces sannanensis</name>
    <dbReference type="NCBI Taxonomy" id="285536"/>
    <lineage>
        <taxon>Bacteria</taxon>
        <taxon>Bacillati</taxon>
        <taxon>Actinomycetota</taxon>
        <taxon>Actinomycetes</taxon>
        <taxon>Kitasatosporales</taxon>
        <taxon>Streptomycetaceae</taxon>
        <taxon>Streptomyces</taxon>
    </lineage>
</organism>
<name>A0ABP6SK15_9ACTN</name>
<gene>
    <name evidence="1" type="ORF">GCM10020367_58310</name>
</gene>
<sequence length="56" mass="6167">MSRAVLTSLTTDELRHAMVEHLMRIMGLPDDESVADEADGILLALDDRLRQDTSAA</sequence>
<dbReference type="Proteomes" id="UP001499990">
    <property type="component" value="Unassembled WGS sequence"/>
</dbReference>
<dbReference type="EMBL" id="BAAAYL010000001">
    <property type="protein sequence ID" value="GAA3378512.1"/>
    <property type="molecule type" value="Genomic_DNA"/>
</dbReference>
<keyword evidence="2" id="KW-1185">Reference proteome</keyword>
<proteinExistence type="predicted"/>